<comment type="caution">
    <text evidence="2">The sequence shown here is derived from an EMBL/GenBank/DDBJ whole genome shotgun (WGS) entry which is preliminary data.</text>
</comment>
<dbReference type="Pfam" id="PF00024">
    <property type="entry name" value="PAN_1"/>
    <property type="match status" value="1"/>
</dbReference>
<protein>
    <recommendedName>
        <fullName evidence="1">Apple domain-containing protein</fullName>
    </recommendedName>
</protein>
<dbReference type="OrthoDB" id="5948387at2759"/>
<dbReference type="Proteomes" id="UP000275408">
    <property type="component" value="Unassembled WGS sequence"/>
</dbReference>
<evidence type="ECO:0000259" key="1">
    <source>
        <dbReference type="PROSITE" id="PS50948"/>
    </source>
</evidence>
<dbReference type="SMART" id="SM00473">
    <property type="entry name" value="PAN_AP"/>
    <property type="match status" value="1"/>
</dbReference>
<dbReference type="EMBL" id="RCHS01004182">
    <property type="protein sequence ID" value="RMX37157.1"/>
    <property type="molecule type" value="Genomic_DNA"/>
</dbReference>
<evidence type="ECO:0000313" key="2">
    <source>
        <dbReference type="EMBL" id="RMX37157.1"/>
    </source>
</evidence>
<dbReference type="SUPFAM" id="SSF57414">
    <property type="entry name" value="Hairpin loop containing domain-like"/>
    <property type="match status" value="1"/>
</dbReference>
<dbReference type="InterPro" id="IPR003609">
    <property type="entry name" value="Pan_app"/>
</dbReference>
<dbReference type="PROSITE" id="PS50948">
    <property type="entry name" value="PAN"/>
    <property type="match status" value="1"/>
</dbReference>
<reference evidence="2 3" key="1">
    <citation type="journal article" date="2018" name="Sci. Rep.">
        <title>Comparative analysis of the Pocillopora damicornis genome highlights role of immune system in coral evolution.</title>
        <authorList>
            <person name="Cunning R."/>
            <person name="Bay R.A."/>
            <person name="Gillette P."/>
            <person name="Baker A.C."/>
            <person name="Traylor-Knowles N."/>
        </authorList>
    </citation>
    <scope>NUCLEOTIDE SEQUENCE [LARGE SCALE GENOMIC DNA]</scope>
    <source>
        <strain evidence="2">RSMAS</strain>
        <tissue evidence="2">Whole animal</tissue>
    </source>
</reference>
<dbReference type="Gene3D" id="3.50.4.10">
    <property type="entry name" value="Hepatocyte Growth Factor"/>
    <property type="match status" value="1"/>
</dbReference>
<accession>A0A3M6T6W2</accession>
<keyword evidence="3" id="KW-1185">Reference proteome</keyword>
<gene>
    <name evidence="2" type="ORF">pdam_00010667</name>
</gene>
<sequence>MITCVCISGKTSESLEANFTCKGELTVFTFGDYRTRTQNSTWENNVVNVTVKSKTSHLAVRCRNYNQKPWLIGSVSNGLVTDTRWKCIGLKRGESAQILFWRKTADVSHWPQAFAIHTKREDSLWGKIPGISEDALWISTVEEDHVRLFCRRKLSDLAPVMTEVLSEGIFQATINDVGHSLRNHTQSQHQVSDVRECFEKCLADPQCLSFNLQHDSALPTRSCELNGVTKGQDPRNYVRRPGYTYYDRV</sequence>
<dbReference type="AlphaFoldDB" id="A0A3M6T6W2"/>
<name>A0A3M6T6W2_POCDA</name>
<feature type="domain" description="Apple" evidence="1">
    <location>
        <begin position="150"/>
        <end position="249"/>
    </location>
</feature>
<proteinExistence type="predicted"/>
<organism evidence="2 3">
    <name type="scientific">Pocillopora damicornis</name>
    <name type="common">Cauliflower coral</name>
    <name type="synonym">Millepora damicornis</name>
    <dbReference type="NCBI Taxonomy" id="46731"/>
    <lineage>
        <taxon>Eukaryota</taxon>
        <taxon>Metazoa</taxon>
        <taxon>Cnidaria</taxon>
        <taxon>Anthozoa</taxon>
        <taxon>Hexacorallia</taxon>
        <taxon>Scleractinia</taxon>
        <taxon>Astrocoeniina</taxon>
        <taxon>Pocilloporidae</taxon>
        <taxon>Pocillopora</taxon>
    </lineage>
</organism>
<evidence type="ECO:0000313" key="3">
    <source>
        <dbReference type="Proteomes" id="UP000275408"/>
    </source>
</evidence>